<keyword evidence="6" id="KW-1185">Reference proteome</keyword>
<dbReference type="InterPro" id="IPR012341">
    <property type="entry name" value="6hp_glycosidase-like_sf"/>
</dbReference>
<dbReference type="SUPFAM" id="SSF49785">
    <property type="entry name" value="Galactose-binding domain-like"/>
    <property type="match status" value="1"/>
</dbReference>
<reference evidence="5 6" key="1">
    <citation type="submission" date="2020-07" db="EMBL/GenBank/DDBJ databases">
        <title>Sequencing the genomes of 1000 actinobacteria strains.</title>
        <authorList>
            <person name="Klenk H.-P."/>
        </authorList>
    </citation>
    <scope>NUCLEOTIDE SEQUENCE [LARGE SCALE GENOMIC DNA]</scope>
    <source>
        <strain evidence="5 6">DSM 103164</strain>
    </source>
</reference>
<accession>A0A7Z0IMF6</accession>
<dbReference type="PROSITE" id="PS51318">
    <property type="entry name" value="TAT"/>
    <property type="match status" value="1"/>
</dbReference>
<name>A0A7Z0IMF6_9ACTN</name>
<feature type="domain" description="Alpha fucosidase A-like C-terminal" evidence="3">
    <location>
        <begin position="844"/>
        <end position="898"/>
    </location>
</feature>
<dbReference type="GO" id="GO:0005975">
    <property type="term" value="P:carbohydrate metabolic process"/>
    <property type="evidence" value="ECO:0007669"/>
    <property type="project" value="InterPro"/>
</dbReference>
<dbReference type="Gene3D" id="2.70.98.50">
    <property type="entry name" value="putative glycoside hydrolase family protein from bacillus halodurans"/>
    <property type="match status" value="1"/>
</dbReference>
<evidence type="ECO:0000313" key="5">
    <source>
        <dbReference type="EMBL" id="NYI72547.1"/>
    </source>
</evidence>
<evidence type="ECO:0000259" key="3">
    <source>
        <dbReference type="Pfam" id="PF21307"/>
    </source>
</evidence>
<gene>
    <name evidence="5" type="ORF">GGQ54_003107</name>
</gene>
<dbReference type="GO" id="GO:0004560">
    <property type="term" value="F:alpha-L-fucosidase activity"/>
    <property type="evidence" value="ECO:0007669"/>
    <property type="project" value="UniProtKB-EC"/>
</dbReference>
<dbReference type="PANTHER" id="PTHR31084">
    <property type="entry name" value="ALPHA-L-FUCOSIDASE 2"/>
    <property type="match status" value="1"/>
</dbReference>
<evidence type="ECO:0000256" key="1">
    <source>
        <dbReference type="SAM" id="SignalP"/>
    </source>
</evidence>
<dbReference type="PANTHER" id="PTHR31084:SF19">
    <property type="entry name" value="GLYCOSYL HYDROLASE FAMILY 95 N-TERMINAL DOMAIN-CONTAINING PROTEIN"/>
    <property type="match status" value="1"/>
</dbReference>
<dbReference type="InterPro" id="IPR027414">
    <property type="entry name" value="GH95_N_dom"/>
</dbReference>
<keyword evidence="1" id="KW-0732">Signal</keyword>
<feature type="domain" description="Glycosyl hydrolase family 95 N-terminal" evidence="2">
    <location>
        <begin position="57"/>
        <end position="105"/>
    </location>
</feature>
<dbReference type="Gene3D" id="2.60.120.260">
    <property type="entry name" value="Galactose-binding domain-like"/>
    <property type="match status" value="1"/>
</dbReference>
<keyword evidence="5" id="KW-0378">Hydrolase</keyword>
<dbReference type="InterPro" id="IPR006311">
    <property type="entry name" value="TAT_signal"/>
</dbReference>
<dbReference type="EMBL" id="JACBZS010000001">
    <property type="protein sequence ID" value="NYI72547.1"/>
    <property type="molecule type" value="Genomic_DNA"/>
</dbReference>
<dbReference type="Pfam" id="PF14498">
    <property type="entry name" value="Glyco_hyd_65N_2"/>
    <property type="match status" value="2"/>
</dbReference>
<evidence type="ECO:0000313" key="6">
    <source>
        <dbReference type="Proteomes" id="UP000527616"/>
    </source>
</evidence>
<dbReference type="RefSeq" id="WP_179446202.1">
    <property type="nucleotide sequence ID" value="NZ_JACBZS010000001.1"/>
</dbReference>
<proteinExistence type="predicted"/>
<feature type="signal peptide" evidence="1">
    <location>
        <begin position="1"/>
        <end position="36"/>
    </location>
</feature>
<dbReference type="Pfam" id="PF21307">
    <property type="entry name" value="Glyco_hydro_95_C"/>
    <property type="match status" value="1"/>
</dbReference>
<protein>
    <submittedName>
        <fullName evidence="5">Alpha-L-fucosidase 2</fullName>
        <ecNumber evidence="5">3.2.1.51</ecNumber>
    </submittedName>
</protein>
<feature type="domain" description="Glycosyl hydrolase family 95 N-terminal" evidence="2">
    <location>
        <begin position="267"/>
        <end position="413"/>
    </location>
</feature>
<dbReference type="Gene3D" id="1.50.10.10">
    <property type="match status" value="1"/>
</dbReference>
<feature type="chain" id="PRO_5031157844" evidence="1">
    <location>
        <begin position="37"/>
        <end position="916"/>
    </location>
</feature>
<dbReference type="InterPro" id="IPR049053">
    <property type="entry name" value="AFCA-like_C"/>
</dbReference>
<keyword evidence="5" id="KW-0326">Glycosidase</keyword>
<dbReference type="SUPFAM" id="SSF48208">
    <property type="entry name" value="Six-hairpin glycosidases"/>
    <property type="match status" value="1"/>
</dbReference>
<dbReference type="InterPro" id="IPR054363">
    <property type="entry name" value="GH95_cat"/>
</dbReference>
<dbReference type="Pfam" id="PF22124">
    <property type="entry name" value="Glyco_hydro_95_cat"/>
    <property type="match status" value="1"/>
</dbReference>
<evidence type="ECO:0000259" key="4">
    <source>
        <dbReference type="Pfam" id="PF22124"/>
    </source>
</evidence>
<organism evidence="5 6">
    <name type="scientific">Naumannella cuiyingiana</name>
    <dbReference type="NCBI Taxonomy" id="1347891"/>
    <lineage>
        <taxon>Bacteria</taxon>
        <taxon>Bacillati</taxon>
        <taxon>Actinomycetota</taxon>
        <taxon>Actinomycetes</taxon>
        <taxon>Propionibacteriales</taxon>
        <taxon>Propionibacteriaceae</taxon>
        <taxon>Naumannella</taxon>
    </lineage>
</organism>
<dbReference type="AlphaFoldDB" id="A0A7Z0IMF6"/>
<dbReference type="InterPro" id="IPR008979">
    <property type="entry name" value="Galactose-bd-like_sf"/>
</dbReference>
<comment type="caution">
    <text evidence="5">The sequence shown here is derived from an EMBL/GenBank/DDBJ whole genome shotgun (WGS) entry which is preliminary data.</text>
</comment>
<dbReference type="Proteomes" id="UP000527616">
    <property type="component" value="Unassembled WGS sequence"/>
</dbReference>
<sequence>MSRPHDPTRRRLLQAGGAFVLVSAAAPALRVLPAHAAPSPTGPLAAGKLPAVPDGALWYARPGLDWQSEALPIGNARLGAMLFGDPANERMQFNEQSLWGGLNNYDNALAGQPDSAFDLSVRGFGCYRDFGEFTARFGAESGAARLFVRTPGVVSSGHADPLRALTGGTKTLWRPARAPEVIWQVDLQATATVRRYSLTPGTVRGRARFDPVGWRLEGSADGYAWTVLDERAGALAGRGEPTEFTVAQPRAYRSYRFVFTTERRSQRLELAGIGLTGDGIDSATAVAFGDYRRSLDPRAAVQTTAFRTSKATVIRECFASRPADVLVLRYRTDTAGALDAVFALTSAQGAETAADADARALGFAGEMANELKFACRIQITDTDGTVSADRDRLRLAGATTVTLLLDARTNYRMSAADDWRGEDPLPRIDAALTDLADRTFDELWAEHAEEATERAERVAVDWGSTADEVLAQPTDVRLARYDDGEDDPALEQQLFGYGRYLLGSSSQPGGLPANLQGLWNNSNEPPWASDYHTNINLQMNYWGAETTALADSHVALVEYIRQVAVPSRVATRNAFGEVRGWTARTSQSIFGGNSWEWNTVASAWYAQHLWEHYAFGRDEAYLRDLAYPLLKEVCEFWEDRLITKDDGLLYAPDGWSPEHGPREDGVMYDQQIIWDLFQNYREASEVLGLDPDYRARVAKLQEKLAPNKIGRWGQLQEWQTDRDDPADVHRHTSHLFAVYPGRQITPDTTPELAAAALVSLDARCGVREGQPFTEDSVTGDSRRSWTWPWRVALFARLRQAEKARTMIRGLLRFNTLSNFFCTHPPFQIDGNLGITGAIPEMLLQSHTGVIELLPALPKAWADGSFRGLRARGGHRVDCTWRGGRVTDFTVTADRAADASPVTVRVNGAERQVTPRR</sequence>
<dbReference type="InterPro" id="IPR008928">
    <property type="entry name" value="6-hairpin_glycosidase_sf"/>
</dbReference>
<dbReference type="EC" id="3.2.1.51" evidence="5"/>
<evidence type="ECO:0000259" key="2">
    <source>
        <dbReference type="Pfam" id="PF14498"/>
    </source>
</evidence>
<feature type="domain" description="Glycosyl hydrolase family 95 catalytic" evidence="4">
    <location>
        <begin position="440"/>
        <end position="842"/>
    </location>
</feature>